<keyword evidence="2" id="KW-1185">Reference proteome</keyword>
<organism evidence="1 2">
    <name type="scientific">Nepenthes gracilis</name>
    <name type="common">Slender pitcher plant</name>
    <dbReference type="NCBI Taxonomy" id="150966"/>
    <lineage>
        <taxon>Eukaryota</taxon>
        <taxon>Viridiplantae</taxon>
        <taxon>Streptophyta</taxon>
        <taxon>Embryophyta</taxon>
        <taxon>Tracheophyta</taxon>
        <taxon>Spermatophyta</taxon>
        <taxon>Magnoliopsida</taxon>
        <taxon>eudicotyledons</taxon>
        <taxon>Gunneridae</taxon>
        <taxon>Pentapetalae</taxon>
        <taxon>Caryophyllales</taxon>
        <taxon>Nepenthaceae</taxon>
        <taxon>Nepenthes</taxon>
    </lineage>
</organism>
<evidence type="ECO:0000313" key="2">
    <source>
        <dbReference type="Proteomes" id="UP001279734"/>
    </source>
</evidence>
<comment type="caution">
    <text evidence="1">The sequence shown here is derived from an EMBL/GenBank/DDBJ whole genome shotgun (WGS) entry which is preliminary data.</text>
</comment>
<sequence>MPEVGETGRLAADVGSNGQWVSVEAGGSQWTKSLEESGTAGRVLRRLLATNRSGSAGNDCGFTRGKHRAVRTGWRAQYDERRATVTGALMISRISDQR</sequence>
<dbReference type="EMBL" id="BSYO01000033">
    <property type="protein sequence ID" value="GMH27546.1"/>
    <property type="molecule type" value="Genomic_DNA"/>
</dbReference>
<protein>
    <submittedName>
        <fullName evidence="1">Uncharacterized protein</fullName>
    </submittedName>
</protein>
<reference evidence="1" key="1">
    <citation type="submission" date="2023-05" db="EMBL/GenBank/DDBJ databases">
        <title>Nepenthes gracilis genome sequencing.</title>
        <authorList>
            <person name="Fukushima K."/>
        </authorList>
    </citation>
    <scope>NUCLEOTIDE SEQUENCE</scope>
    <source>
        <strain evidence="1">SING2019-196</strain>
    </source>
</reference>
<evidence type="ECO:0000313" key="1">
    <source>
        <dbReference type="EMBL" id="GMH27546.1"/>
    </source>
</evidence>
<name>A0AAD3TEU1_NEPGR</name>
<dbReference type="AlphaFoldDB" id="A0AAD3TEU1"/>
<accession>A0AAD3TEU1</accession>
<dbReference type="Proteomes" id="UP001279734">
    <property type="component" value="Unassembled WGS sequence"/>
</dbReference>
<proteinExistence type="predicted"/>
<gene>
    <name evidence="1" type="ORF">Nepgr_029389</name>
</gene>